<dbReference type="PATRIC" id="fig|935700.4.peg.1060"/>
<protein>
    <submittedName>
        <fullName evidence="2">Uncharacterized protein</fullName>
    </submittedName>
</protein>
<keyword evidence="1" id="KW-0472">Membrane</keyword>
<evidence type="ECO:0000313" key="3">
    <source>
        <dbReference type="Proteomes" id="UP000032232"/>
    </source>
</evidence>
<comment type="caution">
    <text evidence="2">The sequence shown here is derived from an EMBL/GenBank/DDBJ whole genome shotgun (WGS) entry which is preliminary data.</text>
</comment>
<evidence type="ECO:0000313" key="2">
    <source>
        <dbReference type="EMBL" id="KIT17284.1"/>
    </source>
</evidence>
<proteinExistence type="predicted"/>
<dbReference type="AlphaFoldDB" id="A0A0D1EI43"/>
<sequence length="100" mass="10947">MSGAAKVGGSRFLYAPFQDTEAAFVRLEARIAGVEACIRNLETEKAVNEEKQLRLEGRFNGIDKRLDRIDGLISRLVWLVVAGIVGGFMSSMLRGELFGG</sequence>
<keyword evidence="3" id="KW-1185">Reference proteome</keyword>
<name>A0A0D1EI43_9RHOB</name>
<keyword evidence="1" id="KW-1133">Transmembrane helix</keyword>
<feature type="transmembrane region" description="Helical" evidence="1">
    <location>
        <begin position="72"/>
        <end position="93"/>
    </location>
</feature>
<reference evidence="2 3" key="1">
    <citation type="submission" date="2015-02" db="EMBL/GenBank/DDBJ databases">
        <title>Genome Sequence of Jannaschia aquimarina DSM28248, a member of the Roseobacter clade.</title>
        <authorList>
            <person name="Voget S."/>
            <person name="Daniel R."/>
        </authorList>
    </citation>
    <scope>NUCLEOTIDE SEQUENCE [LARGE SCALE GENOMIC DNA]</scope>
    <source>
        <strain evidence="2 3">GSW-M26</strain>
    </source>
</reference>
<dbReference type="EMBL" id="JYFE01000020">
    <property type="protein sequence ID" value="KIT17284.1"/>
    <property type="molecule type" value="Genomic_DNA"/>
</dbReference>
<dbReference type="Proteomes" id="UP000032232">
    <property type="component" value="Unassembled WGS sequence"/>
</dbReference>
<dbReference type="STRING" id="935700.jaqu_10150"/>
<dbReference type="RefSeq" id="WP_052500781.1">
    <property type="nucleotide sequence ID" value="NZ_FZPF01000007.1"/>
</dbReference>
<evidence type="ECO:0000256" key="1">
    <source>
        <dbReference type="SAM" id="Phobius"/>
    </source>
</evidence>
<dbReference type="OrthoDB" id="7873894at2"/>
<gene>
    <name evidence="2" type="ORF">jaqu_10150</name>
</gene>
<keyword evidence="1" id="KW-0812">Transmembrane</keyword>
<organism evidence="2 3">
    <name type="scientific">Jannaschia aquimarina</name>
    <dbReference type="NCBI Taxonomy" id="935700"/>
    <lineage>
        <taxon>Bacteria</taxon>
        <taxon>Pseudomonadati</taxon>
        <taxon>Pseudomonadota</taxon>
        <taxon>Alphaproteobacteria</taxon>
        <taxon>Rhodobacterales</taxon>
        <taxon>Roseobacteraceae</taxon>
        <taxon>Jannaschia</taxon>
    </lineage>
</organism>
<accession>A0A0D1EI43</accession>